<dbReference type="Gene3D" id="2.80.10.50">
    <property type="match status" value="3"/>
</dbReference>
<reference evidence="18 19" key="1">
    <citation type="submission" date="2019-01" db="EMBL/GenBank/DDBJ databases">
        <title>Hymenobacter humicola sp. nov., isolated from soils in Antarctica.</title>
        <authorList>
            <person name="Sedlacek I."/>
            <person name="Holochova P."/>
            <person name="Kralova S."/>
            <person name="Pantucek R."/>
            <person name="Stankova E."/>
            <person name="Vrbovska V."/>
            <person name="Kristofova L."/>
            <person name="Svec P."/>
            <person name="Busse H.-J."/>
        </authorList>
    </citation>
    <scope>NUCLEOTIDE SEQUENCE [LARGE SCALE GENOMIC DNA]</scope>
    <source>
        <strain evidence="18 19">CCM 8852</strain>
    </source>
</reference>
<feature type="compositionally biased region" description="Gly residues" evidence="16">
    <location>
        <begin position="209"/>
        <end position="226"/>
    </location>
</feature>
<name>A0A418QLT7_9BACT</name>
<evidence type="ECO:0000256" key="1">
    <source>
        <dbReference type="ARBA" id="ARBA00004251"/>
    </source>
</evidence>
<evidence type="ECO:0000256" key="10">
    <source>
        <dbReference type="ARBA" id="ARBA00022989"/>
    </source>
</evidence>
<keyword evidence="9" id="KW-0067">ATP-binding</keyword>
<evidence type="ECO:0000256" key="6">
    <source>
        <dbReference type="ARBA" id="ARBA00022729"/>
    </source>
</evidence>
<dbReference type="GO" id="GO:0004714">
    <property type="term" value="F:transmembrane receptor protein tyrosine kinase activity"/>
    <property type="evidence" value="ECO:0007669"/>
    <property type="project" value="UniProtKB-EC"/>
</dbReference>
<evidence type="ECO:0000256" key="3">
    <source>
        <dbReference type="ARBA" id="ARBA00022475"/>
    </source>
</evidence>
<dbReference type="Proteomes" id="UP000284250">
    <property type="component" value="Unassembled WGS sequence"/>
</dbReference>
<evidence type="ECO:0000256" key="14">
    <source>
        <dbReference type="ARBA" id="ARBA00023170"/>
    </source>
</evidence>
<keyword evidence="3" id="KW-1003">Cell membrane</keyword>
<evidence type="ECO:0000256" key="7">
    <source>
        <dbReference type="ARBA" id="ARBA00022741"/>
    </source>
</evidence>
<dbReference type="GO" id="GO:0005524">
    <property type="term" value="F:ATP binding"/>
    <property type="evidence" value="ECO:0007669"/>
    <property type="project" value="UniProtKB-KW"/>
</dbReference>
<dbReference type="CDD" id="cd00102">
    <property type="entry name" value="IPT"/>
    <property type="match status" value="2"/>
</dbReference>
<keyword evidence="19" id="KW-1185">Reference proteome</keyword>
<dbReference type="InterPro" id="IPR055163">
    <property type="entry name" value="ALK/LTK-like_GRD"/>
</dbReference>
<feature type="domain" description="IPT/TIG" evidence="17">
    <location>
        <begin position="409"/>
        <end position="489"/>
    </location>
</feature>
<keyword evidence="5" id="KW-0812">Transmembrane</keyword>
<dbReference type="GO" id="GO:0005886">
    <property type="term" value="C:plasma membrane"/>
    <property type="evidence" value="ECO:0007669"/>
    <property type="project" value="UniProtKB-SubCell"/>
</dbReference>
<dbReference type="Gene3D" id="2.60.40.10">
    <property type="entry name" value="Immunoglobulins"/>
    <property type="match status" value="3"/>
</dbReference>
<evidence type="ECO:0000256" key="11">
    <source>
        <dbReference type="ARBA" id="ARBA00023136"/>
    </source>
</evidence>
<dbReference type="InterPro" id="IPR013431">
    <property type="entry name" value="Delta_60_rpt"/>
</dbReference>
<evidence type="ECO:0000256" key="15">
    <source>
        <dbReference type="ARBA" id="ARBA00023180"/>
    </source>
</evidence>
<evidence type="ECO:0000313" key="19">
    <source>
        <dbReference type="Proteomes" id="UP000284250"/>
    </source>
</evidence>
<evidence type="ECO:0000256" key="13">
    <source>
        <dbReference type="ARBA" id="ARBA00023157"/>
    </source>
</evidence>
<keyword evidence="4" id="KW-0808">Transferase</keyword>
<evidence type="ECO:0000313" key="18">
    <source>
        <dbReference type="EMBL" id="RIY06092.1"/>
    </source>
</evidence>
<dbReference type="OrthoDB" id="9805017at2"/>
<dbReference type="SMART" id="SM00429">
    <property type="entry name" value="IPT"/>
    <property type="match status" value="2"/>
</dbReference>
<dbReference type="InterPro" id="IPR013783">
    <property type="entry name" value="Ig-like_fold"/>
</dbReference>
<keyword evidence="11" id="KW-0472">Membrane</keyword>
<dbReference type="EC" id="2.7.10.1" evidence="2"/>
<keyword evidence="14" id="KW-0675">Receptor</keyword>
<dbReference type="InterPro" id="IPR002909">
    <property type="entry name" value="IPT_dom"/>
</dbReference>
<dbReference type="AlphaFoldDB" id="A0A418QLT7"/>
<keyword evidence="8" id="KW-0418">Kinase</keyword>
<dbReference type="InterPro" id="IPR014756">
    <property type="entry name" value="Ig_E-set"/>
</dbReference>
<evidence type="ECO:0000256" key="4">
    <source>
        <dbReference type="ARBA" id="ARBA00022679"/>
    </source>
</evidence>
<evidence type="ECO:0000256" key="12">
    <source>
        <dbReference type="ARBA" id="ARBA00023137"/>
    </source>
</evidence>
<dbReference type="SUPFAM" id="SSF82171">
    <property type="entry name" value="DPP6 N-terminal domain-like"/>
    <property type="match status" value="1"/>
</dbReference>
<evidence type="ECO:0000256" key="16">
    <source>
        <dbReference type="SAM" id="MobiDB-lite"/>
    </source>
</evidence>
<evidence type="ECO:0000256" key="8">
    <source>
        <dbReference type="ARBA" id="ARBA00022777"/>
    </source>
</evidence>
<dbReference type="Pfam" id="PF12810">
    <property type="entry name" value="ALK_LTK_GRD"/>
    <property type="match status" value="1"/>
</dbReference>
<comment type="subcellular location">
    <subcellularLocation>
        <location evidence="1">Cell membrane</location>
        <topology evidence="1">Single-pass type I membrane protein</topology>
    </subcellularLocation>
</comment>
<evidence type="ECO:0000256" key="5">
    <source>
        <dbReference type="ARBA" id="ARBA00022692"/>
    </source>
</evidence>
<evidence type="ECO:0000256" key="9">
    <source>
        <dbReference type="ARBA" id="ARBA00022840"/>
    </source>
</evidence>
<keyword evidence="7" id="KW-0547">Nucleotide-binding</keyword>
<protein>
    <recommendedName>
        <fullName evidence="2">receptor protein-tyrosine kinase</fullName>
        <ecNumber evidence="2">2.7.10.1</ecNumber>
    </recommendedName>
</protein>
<sequence length="1242" mass="121003">MPPPDPVAVCARRLRRRLPDSQNSSPIFFFSMRPPLLPPGSRSRANGWLLGLCLTVGLSTAQAQTATYSLTGAPQTYTVPAGATRLRVVAQGAGFMTGPASSRPALVSAVLTVTPGEVLTVVVGGPGEQAFGSAPYTPGLGGYNGGGSGGPTTASQIAGNGGSGATDLRRIAGASSTAPLGGGTLMSTNSQRLLVAGGAGAPGTNAGEDGTGGNAGGKAGTTTGGGSGGFPASFSFSAGNSGTAGAGGAGGAGPVGGHGGGGGYFGGGGGASGGFANNMFNMPGGGGGGSSYVQPTALAGGSTPSYALATTGTGTLALTPQFVPTLAGISPASGTAGSSLLLTGTNLTGTTVITFAGTSNNTVASGFTVNADGTQISGITVPAGAQTGSVSVTTPDGTSNGVSFAVVANAVVYSLAPASGPVGTSVIITGANFVNVSRVTFNQSTSTASFVVNSATQITAVVPASATTGPVGVNNGGTTAFSAAPFTVTASAPAISSFTPSSGPVGTSVILTGTGFTGATAVAVNGTAAPGFVIDSDTQITVSIPTGASSGTISVTTPGGTGSSSTVFTVSVPAPAPACTAQVTVTPAGPVRLSGGGSVTLTAQALEPAFNTGTGFNSTAAVTAVQPDGKILAAGTTTYNGTPTNNLVRLNPDGTIDASFTQPGTGLNGSVRTILLQPDGKILVAGAFTSYNGTARKLVARLNADGSLDATFRETGTGISGTISSGPFDIGPGITDMALQPDGKVLVAGAFSNYNGTARVNVARLNADGSLDAGFAPTPTSFTDGANVVVVQPNGKILLGGSFRVMNGGPQSGAVVRRFNADGTTDGSFQPVLSSNVDANVQALALQADGKFLLGGSFNVGPFTTARYLERRNADGSLDAGFPTGGPNFSVAAVQVQADGKLVLGGLFTSYAGTARGRLARLNPDGTLDNGFATGAGFNSNVRALTLQADGKLLATGTFTSYNGSPATRIARLNPDGSLNDTATPIAGATYAWSNGQTGASITVDQAGSYSATASYGSGCTATSRAVQVTADTTLTNLIVSTAQTISGSYNNVTITGTGAATLGAALQVAGTLTVQAGGSLVTNCQPVTGAGSFVLAAGGTLSICDAAGISSSGATGAVQLAGSRTFSPTATYRYAGTQAQTTGSGLPAQVRNLEVGNAAGLTLTQPLSVGRELRLTTGNLTLNGRALTLLSSDTLTALVVNTNGQVNGPATVQRYLSPALNPGPGYRHLAAPVLRVYPNRE</sequence>
<keyword evidence="15" id="KW-0325">Glycoprotein</keyword>
<feature type="region of interest" description="Disordered" evidence="16">
    <location>
        <begin position="196"/>
        <end position="226"/>
    </location>
</feature>
<organism evidence="18 19">
    <name type="scientific">Hymenobacter rubripertinctus</name>
    <dbReference type="NCBI Taxonomy" id="2029981"/>
    <lineage>
        <taxon>Bacteria</taxon>
        <taxon>Pseudomonadati</taxon>
        <taxon>Bacteroidota</taxon>
        <taxon>Cytophagia</taxon>
        <taxon>Cytophagales</taxon>
        <taxon>Hymenobacteraceae</taxon>
        <taxon>Hymenobacter</taxon>
    </lineage>
</organism>
<dbReference type="SUPFAM" id="SSF81296">
    <property type="entry name" value="E set domains"/>
    <property type="match status" value="3"/>
</dbReference>
<evidence type="ECO:0000259" key="17">
    <source>
        <dbReference type="SMART" id="SM00429"/>
    </source>
</evidence>
<comment type="caution">
    <text evidence="18">The sequence shown here is derived from an EMBL/GenBank/DDBJ whole genome shotgun (WGS) entry which is preliminary data.</text>
</comment>
<dbReference type="Pfam" id="PF17164">
    <property type="entry name" value="DUF5122"/>
    <property type="match status" value="7"/>
</dbReference>
<feature type="domain" description="IPT/TIG" evidence="17">
    <location>
        <begin position="492"/>
        <end position="571"/>
    </location>
</feature>
<keyword evidence="13" id="KW-1015">Disulfide bond</keyword>
<keyword evidence="6" id="KW-0732">Signal</keyword>
<keyword evidence="10" id="KW-1133">Transmembrane helix</keyword>
<dbReference type="NCBIfam" id="TIGR02608">
    <property type="entry name" value="delta_60_rpt"/>
    <property type="match status" value="7"/>
</dbReference>
<proteinExistence type="predicted"/>
<accession>A0A418QLT7</accession>
<evidence type="ECO:0000256" key="2">
    <source>
        <dbReference type="ARBA" id="ARBA00011902"/>
    </source>
</evidence>
<dbReference type="EMBL" id="QYCN01000044">
    <property type="protein sequence ID" value="RIY06092.1"/>
    <property type="molecule type" value="Genomic_DNA"/>
</dbReference>
<gene>
    <name evidence="18" type="ORF">D0T11_19330</name>
</gene>
<keyword evidence="12" id="KW-0829">Tyrosine-protein kinase</keyword>